<evidence type="ECO:0000313" key="1">
    <source>
        <dbReference type="EMBL" id="MQL87244.1"/>
    </source>
</evidence>
<evidence type="ECO:0000313" key="2">
    <source>
        <dbReference type="Proteomes" id="UP000652761"/>
    </source>
</evidence>
<reference evidence="1" key="1">
    <citation type="submission" date="2017-07" db="EMBL/GenBank/DDBJ databases">
        <title>Taro Niue Genome Assembly and Annotation.</title>
        <authorList>
            <person name="Atibalentja N."/>
            <person name="Keating K."/>
            <person name="Fields C.J."/>
        </authorList>
    </citation>
    <scope>NUCLEOTIDE SEQUENCE</scope>
    <source>
        <strain evidence="1">Niue_2</strain>
        <tissue evidence="1">Leaf</tissue>
    </source>
</reference>
<keyword evidence="2" id="KW-1185">Reference proteome</keyword>
<proteinExistence type="predicted"/>
<dbReference type="AlphaFoldDB" id="A0A843V0C6"/>
<name>A0A843V0C6_COLES</name>
<accession>A0A843V0C6</accession>
<sequence length="152" mass="16012">MSGWQAGQSDLSGCCGAQGGRVLVAVWAAITIRLVSRCPALSCSGGRRLKALAGSPFPSFPFFPSLLLSEEESFPLRRSGGSGLAERWRFVRSSGASPWERGGGRKLVVKTPLWHLGDPGMEHPAIGLPDDVATAEHVATSEEALPRSAALS</sequence>
<gene>
    <name evidence="1" type="ORF">Taro_019785</name>
</gene>
<organism evidence="1 2">
    <name type="scientific">Colocasia esculenta</name>
    <name type="common">Wild taro</name>
    <name type="synonym">Arum esculentum</name>
    <dbReference type="NCBI Taxonomy" id="4460"/>
    <lineage>
        <taxon>Eukaryota</taxon>
        <taxon>Viridiplantae</taxon>
        <taxon>Streptophyta</taxon>
        <taxon>Embryophyta</taxon>
        <taxon>Tracheophyta</taxon>
        <taxon>Spermatophyta</taxon>
        <taxon>Magnoliopsida</taxon>
        <taxon>Liliopsida</taxon>
        <taxon>Araceae</taxon>
        <taxon>Aroideae</taxon>
        <taxon>Colocasieae</taxon>
        <taxon>Colocasia</taxon>
    </lineage>
</organism>
<dbReference type="Proteomes" id="UP000652761">
    <property type="component" value="Unassembled WGS sequence"/>
</dbReference>
<comment type="caution">
    <text evidence="1">The sequence shown here is derived from an EMBL/GenBank/DDBJ whole genome shotgun (WGS) entry which is preliminary data.</text>
</comment>
<protein>
    <submittedName>
        <fullName evidence="1">Uncharacterized protein</fullName>
    </submittedName>
</protein>
<dbReference type="EMBL" id="NMUH01000964">
    <property type="protein sequence ID" value="MQL87244.1"/>
    <property type="molecule type" value="Genomic_DNA"/>
</dbReference>